<keyword evidence="3" id="KW-0472">Membrane</keyword>
<dbReference type="EMBL" id="BKCJ010003760">
    <property type="protein sequence ID" value="GEU57006.1"/>
    <property type="molecule type" value="Genomic_DNA"/>
</dbReference>
<evidence type="ECO:0000256" key="3">
    <source>
        <dbReference type="SAM" id="Phobius"/>
    </source>
</evidence>
<accession>A0A6L2L5W5</accession>
<reference evidence="4" key="1">
    <citation type="journal article" date="2019" name="Sci. Rep.">
        <title>Draft genome of Tanacetum cinerariifolium, the natural source of mosquito coil.</title>
        <authorList>
            <person name="Yamashiro T."/>
            <person name="Shiraishi A."/>
            <person name="Satake H."/>
            <person name="Nakayama K."/>
        </authorList>
    </citation>
    <scope>NUCLEOTIDE SEQUENCE</scope>
</reference>
<protein>
    <submittedName>
        <fullName evidence="4">Uncharacterized protein</fullName>
    </submittedName>
</protein>
<feature type="coiled-coil region" evidence="1">
    <location>
        <begin position="59"/>
        <end position="93"/>
    </location>
</feature>
<feature type="compositionally biased region" description="Basic and acidic residues" evidence="2">
    <location>
        <begin position="35"/>
        <end position="47"/>
    </location>
</feature>
<keyword evidence="1" id="KW-0175">Coiled coil</keyword>
<name>A0A6L2L5W5_TANCI</name>
<keyword evidence="3" id="KW-0812">Transmembrane</keyword>
<feature type="compositionally biased region" description="Polar residues" evidence="2">
    <location>
        <begin position="48"/>
        <end position="57"/>
    </location>
</feature>
<keyword evidence="3" id="KW-1133">Transmembrane helix</keyword>
<comment type="caution">
    <text evidence="4">The sequence shown here is derived from an EMBL/GenBank/DDBJ whole genome shotgun (WGS) entry which is preliminary data.</text>
</comment>
<feature type="transmembrane region" description="Helical" evidence="3">
    <location>
        <begin position="229"/>
        <end position="249"/>
    </location>
</feature>
<evidence type="ECO:0000256" key="1">
    <source>
        <dbReference type="SAM" id="Coils"/>
    </source>
</evidence>
<gene>
    <name evidence="4" type="ORF">Tci_028984</name>
</gene>
<evidence type="ECO:0000313" key="4">
    <source>
        <dbReference type="EMBL" id="GEU57006.1"/>
    </source>
</evidence>
<feature type="region of interest" description="Disordered" evidence="2">
    <location>
        <begin position="26"/>
        <end position="57"/>
    </location>
</feature>
<organism evidence="4">
    <name type="scientific">Tanacetum cinerariifolium</name>
    <name type="common">Dalmatian daisy</name>
    <name type="synonym">Chrysanthemum cinerariifolium</name>
    <dbReference type="NCBI Taxonomy" id="118510"/>
    <lineage>
        <taxon>Eukaryota</taxon>
        <taxon>Viridiplantae</taxon>
        <taxon>Streptophyta</taxon>
        <taxon>Embryophyta</taxon>
        <taxon>Tracheophyta</taxon>
        <taxon>Spermatophyta</taxon>
        <taxon>Magnoliopsida</taxon>
        <taxon>eudicotyledons</taxon>
        <taxon>Gunneridae</taxon>
        <taxon>Pentapetalae</taxon>
        <taxon>asterids</taxon>
        <taxon>campanulids</taxon>
        <taxon>Asterales</taxon>
        <taxon>Asteraceae</taxon>
        <taxon>Asteroideae</taxon>
        <taxon>Anthemideae</taxon>
        <taxon>Anthemidinae</taxon>
        <taxon>Tanacetum</taxon>
    </lineage>
</organism>
<proteinExistence type="predicted"/>
<sequence length="265" mass="29673">MLMSNVQPSFKDPDSPEDDLVIVVDDSDEDEEEEVHTTTNDEIKDNSVPKSLSPRSSQIQELTNQVLILMSQKHKLELKKSRAEAEAALLKAQPSFLNVGQLNELLKIRKYLHISLYSDIETEEGLCKELQLSVVDNSKLNVVYLLIQKIGTFVLLLEGLQGGKNIAYVKRNKAISLGKEVGSPVAFLALNGFKELTACNHLLYKISDQIEPTYHMPIVVAIDKLKGGFILLDNIIGLHVAVLSLYLMLSHSSTYCLRMYLNAQY</sequence>
<evidence type="ECO:0000256" key="2">
    <source>
        <dbReference type="SAM" id="MobiDB-lite"/>
    </source>
</evidence>
<dbReference type="AlphaFoldDB" id="A0A6L2L5W5"/>